<evidence type="ECO:0000313" key="14">
    <source>
        <dbReference type="Proteomes" id="UP001172684"/>
    </source>
</evidence>
<evidence type="ECO:0000256" key="6">
    <source>
        <dbReference type="ARBA" id="ARBA00022792"/>
    </source>
</evidence>
<keyword evidence="5" id="KW-0677">Repeat</keyword>
<reference evidence="13" key="1">
    <citation type="submission" date="2022-10" db="EMBL/GenBank/DDBJ databases">
        <title>Culturing micro-colonial fungi from biological soil crusts in the Mojave desert and describing Neophaeococcomyces mojavensis, and introducing the new genera and species Taxawa tesnikishii.</title>
        <authorList>
            <person name="Kurbessoian T."/>
            <person name="Stajich J.E."/>
        </authorList>
    </citation>
    <scope>NUCLEOTIDE SEQUENCE</scope>
    <source>
        <strain evidence="13">TK_1</strain>
    </source>
</reference>
<evidence type="ECO:0000256" key="12">
    <source>
        <dbReference type="SAM" id="MobiDB-lite"/>
    </source>
</evidence>
<evidence type="ECO:0000256" key="2">
    <source>
        <dbReference type="ARBA" id="ARBA00006375"/>
    </source>
</evidence>
<evidence type="ECO:0008006" key="15">
    <source>
        <dbReference type="Google" id="ProtNLM"/>
    </source>
</evidence>
<proteinExistence type="inferred from homology"/>
<feature type="repeat" description="Solcar" evidence="10">
    <location>
        <begin position="147"/>
        <end position="234"/>
    </location>
</feature>
<evidence type="ECO:0000313" key="13">
    <source>
        <dbReference type="EMBL" id="KAJ9660357.1"/>
    </source>
</evidence>
<evidence type="ECO:0000256" key="4">
    <source>
        <dbReference type="ARBA" id="ARBA00022692"/>
    </source>
</evidence>
<name>A0ABQ9NKK6_9PEZI</name>
<keyword evidence="9 10" id="KW-0472">Membrane</keyword>
<feature type="region of interest" description="Disordered" evidence="12">
    <location>
        <begin position="1"/>
        <end position="33"/>
    </location>
</feature>
<dbReference type="SUPFAM" id="SSF103506">
    <property type="entry name" value="Mitochondrial carrier"/>
    <property type="match status" value="1"/>
</dbReference>
<evidence type="ECO:0000256" key="9">
    <source>
        <dbReference type="ARBA" id="ARBA00023136"/>
    </source>
</evidence>
<comment type="caution">
    <text evidence="13">The sequence shown here is derived from an EMBL/GenBank/DDBJ whole genome shotgun (WGS) entry which is preliminary data.</text>
</comment>
<evidence type="ECO:0000256" key="10">
    <source>
        <dbReference type="PROSITE-ProRule" id="PRU00282"/>
    </source>
</evidence>
<protein>
    <recommendedName>
        <fullName evidence="15">Mitochondrial carrier protein</fullName>
    </recommendedName>
</protein>
<keyword evidence="4 10" id="KW-0812">Transmembrane</keyword>
<accession>A0ABQ9NKK6</accession>
<evidence type="ECO:0000256" key="1">
    <source>
        <dbReference type="ARBA" id="ARBA00004225"/>
    </source>
</evidence>
<evidence type="ECO:0000256" key="8">
    <source>
        <dbReference type="ARBA" id="ARBA00023128"/>
    </source>
</evidence>
<comment type="subcellular location">
    <subcellularLocation>
        <location evidence="1">Mitochondrion membrane</location>
        <topology evidence="1">Multi-pass membrane protein</topology>
    </subcellularLocation>
</comment>
<evidence type="ECO:0000256" key="7">
    <source>
        <dbReference type="ARBA" id="ARBA00022989"/>
    </source>
</evidence>
<keyword evidence="6" id="KW-0999">Mitochondrion inner membrane</keyword>
<gene>
    <name evidence="13" type="ORF">H2201_006938</name>
</gene>
<evidence type="ECO:0000256" key="11">
    <source>
        <dbReference type="RuleBase" id="RU000488"/>
    </source>
</evidence>
<dbReference type="PROSITE" id="PS50920">
    <property type="entry name" value="SOLCAR"/>
    <property type="match status" value="1"/>
</dbReference>
<dbReference type="PANTHER" id="PTHR45624">
    <property type="entry name" value="MITOCHONDRIAL BASIC AMINO ACIDS TRANSPORTER-RELATED"/>
    <property type="match status" value="1"/>
</dbReference>
<dbReference type="Gene3D" id="1.50.40.10">
    <property type="entry name" value="Mitochondrial carrier domain"/>
    <property type="match status" value="1"/>
</dbReference>
<dbReference type="InterPro" id="IPR050567">
    <property type="entry name" value="Mitochondrial_Carrier"/>
</dbReference>
<keyword evidence="3 11" id="KW-0813">Transport</keyword>
<dbReference type="EMBL" id="JAPDRL010000066">
    <property type="protein sequence ID" value="KAJ9660357.1"/>
    <property type="molecule type" value="Genomic_DNA"/>
</dbReference>
<comment type="similarity">
    <text evidence="2 11">Belongs to the mitochondrial carrier (TC 2.A.29) family.</text>
</comment>
<evidence type="ECO:0000256" key="5">
    <source>
        <dbReference type="ARBA" id="ARBA00022737"/>
    </source>
</evidence>
<dbReference type="Proteomes" id="UP001172684">
    <property type="component" value="Unassembled WGS sequence"/>
</dbReference>
<keyword evidence="14" id="KW-1185">Reference proteome</keyword>
<keyword evidence="7" id="KW-1133">Transmembrane helix</keyword>
<dbReference type="Pfam" id="PF00153">
    <property type="entry name" value="Mito_carr"/>
    <property type="match status" value="1"/>
</dbReference>
<organism evidence="13 14">
    <name type="scientific">Coniosporium apollinis</name>
    <dbReference type="NCBI Taxonomy" id="61459"/>
    <lineage>
        <taxon>Eukaryota</taxon>
        <taxon>Fungi</taxon>
        <taxon>Dikarya</taxon>
        <taxon>Ascomycota</taxon>
        <taxon>Pezizomycotina</taxon>
        <taxon>Dothideomycetes</taxon>
        <taxon>Dothideomycetes incertae sedis</taxon>
        <taxon>Coniosporium</taxon>
    </lineage>
</organism>
<sequence>MTTLPPDLGPVDPNRALGRGDGQQRKQNAATGASAAGIRALTTQFLTYYFRAPIKAFFRTRVDYTAYARAINPQIKANTGWSWRTTTPGLLAHAVKQYGWSFIPNQVLPPMLANVTVGAVLYTAYLQTLGAFHAPSAENAKRVYPPAPPSHTFMAGFTAGSIQSLVAAPLDALQVRFRTADMLEGRYKTMWHYASAKLHSIGIRGIFAGYSLSLLRDSLGSGVFFATFEYIKSQGYYNFMTRYYGRFEPVYLFHPYKSTVSYGEDQRATIRPHYALEPSFLLLAGVAASVAQQGILHPLNEIQNVHYGRLESIDYAAKLEPPSGKMMRLYYHAYKETFKQCETLARRAGGWRRYLYRNFWASTARQVPSTSAGLIVFELVRRKYGGQGDEVRISKDGYDILLR</sequence>
<evidence type="ECO:0000256" key="3">
    <source>
        <dbReference type="ARBA" id="ARBA00022448"/>
    </source>
</evidence>
<dbReference type="InterPro" id="IPR018108">
    <property type="entry name" value="MCP_transmembrane"/>
</dbReference>
<dbReference type="PANTHER" id="PTHR45624:SF26">
    <property type="entry name" value="CARRIER PROTEIN, PUTATIVE (AFU_ORTHOLOGUE AFUA_1G07710)-RELATED"/>
    <property type="match status" value="1"/>
</dbReference>
<keyword evidence="8" id="KW-0496">Mitochondrion</keyword>
<dbReference type="InterPro" id="IPR023395">
    <property type="entry name" value="MCP_dom_sf"/>
</dbReference>